<keyword evidence="4" id="KW-1185">Reference proteome</keyword>
<dbReference type="SMART" id="SM00530">
    <property type="entry name" value="HTH_XRE"/>
    <property type="match status" value="1"/>
</dbReference>
<proteinExistence type="predicted"/>
<dbReference type="InterPro" id="IPR001387">
    <property type="entry name" value="Cro/C1-type_HTH"/>
</dbReference>
<name>A0ABQ1MV40_9SPHI</name>
<dbReference type="CDD" id="cd00093">
    <property type="entry name" value="HTH_XRE"/>
    <property type="match status" value="1"/>
</dbReference>
<protein>
    <submittedName>
        <fullName evidence="3">Transcriptional regulator</fullName>
    </submittedName>
</protein>
<reference evidence="4" key="1">
    <citation type="journal article" date="2019" name="Int. J. Syst. Evol. Microbiol.">
        <title>The Global Catalogue of Microorganisms (GCM) 10K type strain sequencing project: providing services to taxonomists for standard genome sequencing and annotation.</title>
        <authorList>
            <consortium name="The Broad Institute Genomics Platform"/>
            <consortium name="The Broad Institute Genome Sequencing Center for Infectious Disease"/>
            <person name="Wu L."/>
            <person name="Ma J."/>
        </authorList>
    </citation>
    <scope>NUCLEOTIDE SEQUENCE [LARGE SCALE GENOMIC DNA]</scope>
    <source>
        <strain evidence="4">CGMCC 1.15342</strain>
    </source>
</reference>
<sequence>MLPLSHHFIIMERTQQIHEGRNIKRFREMLGMKQETLAYELGEDWTQKKISQLEAKEKIEADILEQVAKILKVSPEAIQRFDEENALNIISNTFTSHDTSTLNAINHNCTFNPLDKLVEAYEENKKLYERLIEAEKDKVAYLEQLSKPKK</sequence>
<dbReference type="InterPro" id="IPR010982">
    <property type="entry name" value="Lambda_DNA-bd_dom_sf"/>
</dbReference>
<dbReference type="EMBL" id="BMIK01000026">
    <property type="protein sequence ID" value="GGC47012.1"/>
    <property type="molecule type" value="Genomic_DNA"/>
</dbReference>
<evidence type="ECO:0000313" key="3">
    <source>
        <dbReference type="EMBL" id="GGC47012.1"/>
    </source>
</evidence>
<dbReference type="PROSITE" id="PS50943">
    <property type="entry name" value="HTH_CROC1"/>
    <property type="match status" value="1"/>
</dbReference>
<dbReference type="Pfam" id="PF01381">
    <property type="entry name" value="HTH_3"/>
    <property type="match status" value="1"/>
</dbReference>
<accession>A0ABQ1MV40</accession>
<comment type="caution">
    <text evidence="3">The sequence shown here is derived from an EMBL/GenBank/DDBJ whole genome shotgun (WGS) entry which is preliminary data.</text>
</comment>
<feature type="coiled-coil region" evidence="1">
    <location>
        <begin position="114"/>
        <end position="144"/>
    </location>
</feature>
<evidence type="ECO:0000259" key="2">
    <source>
        <dbReference type="PROSITE" id="PS50943"/>
    </source>
</evidence>
<gene>
    <name evidence="3" type="ORF">GCM10011386_43960</name>
</gene>
<dbReference type="Gene3D" id="1.10.260.40">
    <property type="entry name" value="lambda repressor-like DNA-binding domains"/>
    <property type="match status" value="1"/>
</dbReference>
<dbReference type="SUPFAM" id="SSF47413">
    <property type="entry name" value="lambda repressor-like DNA-binding domains"/>
    <property type="match status" value="1"/>
</dbReference>
<keyword evidence="1" id="KW-0175">Coiled coil</keyword>
<feature type="domain" description="HTH cro/C1-type" evidence="2">
    <location>
        <begin position="23"/>
        <end position="78"/>
    </location>
</feature>
<organism evidence="3 4">
    <name type="scientific">Parapedobacter defluvii</name>
    <dbReference type="NCBI Taxonomy" id="2045106"/>
    <lineage>
        <taxon>Bacteria</taxon>
        <taxon>Pseudomonadati</taxon>
        <taxon>Bacteroidota</taxon>
        <taxon>Sphingobacteriia</taxon>
        <taxon>Sphingobacteriales</taxon>
        <taxon>Sphingobacteriaceae</taxon>
        <taxon>Parapedobacter</taxon>
    </lineage>
</organism>
<dbReference type="Proteomes" id="UP000597338">
    <property type="component" value="Unassembled WGS sequence"/>
</dbReference>
<evidence type="ECO:0000313" key="4">
    <source>
        <dbReference type="Proteomes" id="UP000597338"/>
    </source>
</evidence>
<evidence type="ECO:0000256" key="1">
    <source>
        <dbReference type="SAM" id="Coils"/>
    </source>
</evidence>